<feature type="chain" id="PRO_5034033104" evidence="1">
    <location>
        <begin position="19"/>
        <end position="146"/>
    </location>
</feature>
<dbReference type="AlphaFoldDB" id="A0A8E2E6X7"/>
<sequence length="146" mass="15694">METFIVALHVLFISFVHANVIPSTPTSPLVRRLDSDTVGYYQVSSTWAVATCDIGYYWQVSSTFGGCCPAGQTCAPYTSCHSNYLVGRSSSYLCPSSASECVTDYLFESFGDPYPTLWIGCNDGAVNLFVTPPTVAGAYLAKPPSS</sequence>
<evidence type="ECO:0000313" key="3">
    <source>
        <dbReference type="Proteomes" id="UP000250266"/>
    </source>
</evidence>
<accession>A0A8E2E6X7</accession>
<protein>
    <submittedName>
        <fullName evidence="2">Uncharacterized protein</fullName>
    </submittedName>
</protein>
<dbReference type="Proteomes" id="UP000250266">
    <property type="component" value="Unassembled WGS sequence"/>
</dbReference>
<proteinExistence type="predicted"/>
<organism evidence="2 3">
    <name type="scientific">Lepidopterella palustris CBS 459.81</name>
    <dbReference type="NCBI Taxonomy" id="1314670"/>
    <lineage>
        <taxon>Eukaryota</taxon>
        <taxon>Fungi</taxon>
        <taxon>Dikarya</taxon>
        <taxon>Ascomycota</taxon>
        <taxon>Pezizomycotina</taxon>
        <taxon>Dothideomycetes</taxon>
        <taxon>Pleosporomycetidae</taxon>
        <taxon>Mytilinidiales</taxon>
        <taxon>Argynnaceae</taxon>
        <taxon>Lepidopterella</taxon>
    </lineage>
</organism>
<reference evidence="2 3" key="1">
    <citation type="journal article" date="2016" name="Nat. Commun.">
        <title>Ectomycorrhizal ecology is imprinted in the genome of the dominant symbiotic fungus Cenococcum geophilum.</title>
        <authorList>
            <consortium name="DOE Joint Genome Institute"/>
            <person name="Peter M."/>
            <person name="Kohler A."/>
            <person name="Ohm R.A."/>
            <person name="Kuo A."/>
            <person name="Krutzmann J."/>
            <person name="Morin E."/>
            <person name="Arend M."/>
            <person name="Barry K.W."/>
            <person name="Binder M."/>
            <person name="Choi C."/>
            <person name="Clum A."/>
            <person name="Copeland A."/>
            <person name="Grisel N."/>
            <person name="Haridas S."/>
            <person name="Kipfer T."/>
            <person name="LaButti K."/>
            <person name="Lindquist E."/>
            <person name="Lipzen A."/>
            <person name="Maire R."/>
            <person name="Meier B."/>
            <person name="Mihaltcheva S."/>
            <person name="Molinier V."/>
            <person name="Murat C."/>
            <person name="Poggeler S."/>
            <person name="Quandt C.A."/>
            <person name="Sperisen C."/>
            <person name="Tritt A."/>
            <person name="Tisserant E."/>
            <person name="Crous P.W."/>
            <person name="Henrissat B."/>
            <person name="Nehls U."/>
            <person name="Egli S."/>
            <person name="Spatafora J.W."/>
            <person name="Grigoriev I.V."/>
            <person name="Martin F.M."/>
        </authorList>
    </citation>
    <scope>NUCLEOTIDE SEQUENCE [LARGE SCALE GENOMIC DNA]</scope>
    <source>
        <strain evidence="2 3">CBS 459.81</strain>
    </source>
</reference>
<gene>
    <name evidence="2" type="ORF">K432DRAFT_89984</name>
</gene>
<feature type="signal peptide" evidence="1">
    <location>
        <begin position="1"/>
        <end position="18"/>
    </location>
</feature>
<keyword evidence="1" id="KW-0732">Signal</keyword>
<evidence type="ECO:0000256" key="1">
    <source>
        <dbReference type="SAM" id="SignalP"/>
    </source>
</evidence>
<keyword evidence="3" id="KW-1185">Reference proteome</keyword>
<name>A0A8E2E6X7_9PEZI</name>
<dbReference type="EMBL" id="KV745053">
    <property type="protein sequence ID" value="OCK78541.1"/>
    <property type="molecule type" value="Genomic_DNA"/>
</dbReference>
<evidence type="ECO:0000313" key="2">
    <source>
        <dbReference type="EMBL" id="OCK78541.1"/>
    </source>
</evidence>